<comment type="similarity">
    <text evidence="3">Belongs to the SMC family. SMC6 subfamily.</text>
</comment>
<dbReference type="GO" id="GO:0003684">
    <property type="term" value="F:damaged DNA binding"/>
    <property type="evidence" value="ECO:0007669"/>
    <property type="project" value="TreeGrafter"/>
</dbReference>
<dbReference type="InterPro" id="IPR027417">
    <property type="entry name" value="P-loop_NTPase"/>
</dbReference>
<dbReference type="Pfam" id="PF13476">
    <property type="entry name" value="AAA_23"/>
    <property type="match status" value="1"/>
</dbReference>
<dbReference type="GO" id="GO:0030915">
    <property type="term" value="C:Smc5-Smc6 complex"/>
    <property type="evidence" value="ECO:0007669"/>
    <property type="project" value="TreeGrafter"/>
</dbReference>
<evidence type="ECO:0000256" key="12">
    <source>
        <dbReference type="SAM" id="Coils"/>
    </source>
</evidence>
<evidence type="ECO:0000256" key="4">
    <source>
        <dbReference type="ARBA" id="ARBA00022454"/>
    </source>
</evidence>
<sequence>MADARAYAAAVESLSSLPPRPLAGVISRIRLENFMCHGSLQIELGEWVNFITGQNGSGKSAILTALCVAFGCRARGTQRASSLKDFIKTGCSYATVQVEIKNQGDDAFKPEIYGHTIIIERRILESTSSTTLKDQYGKVAVRPALVAFVACYFALLIDVENPCVIMSQDKSREFLHSGNDKEKFKFFFKATLLQQVHDLLQSIMVRLDDANSQVDELESSIRPIIKELDELQQKIKNMERVEEISQDVQLLKKKLAWCWVYDADKQIEEQAAKIEKLKERIPICQQRIDKQLCKVDQLKELLAEKKTQIASMMDKTSEIRRMKEELQSALSLATNGKLELEEEHSRKINLIQKLVKRVKVHERQIHDIQEQHIRDTQAEEYEVDEKLKVLQDEMDDANSRLTRYGFIVQAYELVYVMCIRLKEEDSALSEELSMTMNAVSEIATKSGESLLSVELDPRSGVVVGRDVIDSEKSPFRVRPGMSLESQIGGDQNYHRPYLPDPVMMQQTLREFGSDLVMTVGDIDLMASKVIQFFGAPKLVKNQTFDLRSEAKLEIPRVAMQIKEAFCPLPDLSDLKLSKVLPTSGNPAPPNTPGALDLPDPPDLLNNPNDSRLVTTFPPHPRYSDRSALVTFLSTLLADHTTCSKKIGPPSFSIQNVNVGPPIHQVYKRKEYGNKRSKPAVRLDESARKSGESLLSGAISGVESVSPSLFVVTAFGGERVLQLLREIEKCHRRFIRPPIGPIGAHLSLIDGDAWALPVENAIGKLLNAFIVTDHKDSLILRNCAKEVRYNNLQIIIYDFSRPRLTIPGHMLPQTKHPTTLSVVHADNPTVLNVLVDVGNAERQVLVSSYEVGKSVAFDQRIPNLKEVYTLEGYKMFSRGSVETVLPPFKKMRTGRLCQSFDDQIQSFQKEASELQELARQGRGKKRNAEDSIQQLRNKRQRFKELIVDADKVVMRTQLNMQNLKKSFAAEAVARPSYNFDELDQEIEGVQNEIKEQEVLLERLRERINKADIKANNFKLSFENLCESAKEDIDSFEEAERKLVVIEEELRSAANEKSHYEGVMQKKVLPDIEEAEKLYRELQLNREESSKKASVICPESEVEALGGCEGKTPEQLSAHLDRLKQRLQRESERYAESIDDLRALYKKKERKILRKKQTYEGFREKLMASLHFLYTEACQNALGLRQSKFHRNASLLKRQLTWQFNGHLRKKGISGHIKVSYEEKTLSVEVKMPQDGSSKTVRDTRGLSGGERSFSTLCFALALHEMTEAPFRAMDEFDVFMDAVSRKISLDTLVDFALAQGSQWIFITPHDISMVKAADRVKKQQMAAPRS</sequence>
<feature type="coiled-coil region" evidence="12">
    <location>
        <begin position="200"/>
        <end position="371"/>
    </location>
</feature>
<evidence type="ECO:0000256" key="5">
    <source>
        <dbReference type="ARBA" id="ARBA00022741"/>
    </source>
</evidence>
<dbReference type="GO" id="GO:0005524">
    <property type="term" value="F:ATP binding"/>
    <property type="evidence" value="ECO:0007669"/>
    <property type="project" value="UniProtKB-KW"/>
</dbReference>
<evidence type="ECO:0000256" key="11">
    <source>
        <dbReference type="ARBA" id="ARBA00023242"/>
    </source>
</evidence>
<protein>
    <recommendedName>
        <fullName evidence="14">Rad50/SbcC-type AAA domain-containing protein</fullName>
    </recommendedName>
</protein>
<dbReference type="GO" id="GO:0016887">
    <property type="term" value="F:ATP hydrolysis activity"/>
    <property type="evidence" value="ECO:0007669"/>
    <property type="project" value="InterPro"/>
</dbReference>
<dbReference type="GO" id="GO:0000724">
    <property type="term" value="P:double-strand break repair via homologous recombination"/>
    <property type="evidence" value="ECO:0007669"/>
    <property type="project" value="TreeGrafter"/>
</dbReference>
<evidence type="ECO:0000313" key="16">
    <source>
        <dbReference type="Proteomes" id="UP001417504"/>
    </source>
</evidence>
<evidence type="ECO:0000259" key="14">
    <source>
        <dbReference type="Pfam" id="PF13476"/>
    </source>
</evidence>
<feature type="domain" description="Rad50/SbcC-type AAA" evidence="14">
    <location>
        <begin position="28"/>
        <end position="281"/>
    </location>
</feature>
<comment type="subcellular location">
    <subcellularLocation>
        <location evidence="2">Chromosome</location>
    </subcellularLocation>
    <subcellularLocation>
        <location evidence="1">Nucleus</location>
    </subcellularLocation>
</comment>
<feature type="coiled-coil region" evidence="12">
    <location>
        <begin position="896"/>
        <end position="951"/>
    </location>
</feature>
<proteinExistence type="inferred from homology"/>
<feature type="coiled-coil region" evidence="12">
    <location>
        <begin position="978"/>
        <end position="1090"/>
    </location>
</feature>
<evidence type="ECO:0000256" key="13">
    <source>
        <dbReference type="SAM" id="MobiDB-lite"/>
    </source>
</evidence>
<evidence type="ECO:0000256" key="9">
    <source>
        <dbReference type="ARBA" id="ARBA00023172"/>
    </source>
</evidence>
<feature type="coiled-coil region" evidence="12">
    <location>
        <begin position="1118"/>
        <end position="1156"/>
    </location>
</feature>
<evidence type="ECO:0000256" key="1">
    <source>
        <dbReference type="ARBA" id="ARBA00004123"/>
    </source>
</evidence>
<keyword evidence="5" id="KW-0547">Nucleotide-binding</keyword>
<keyword evidence="7" id="KW-0067">ATP-binding</keyword>
<dbReference type="Gene3D" id="3.40.50.300">
    <property type="entry name" value="P-loop containing nucleotide triphosphate hydrolases"/>
    <property type="match status" value="2"/>
</dbReference>
<keyword evidence="11" id="KW-0539">Nucleus</keyword>
<dbReference type="EMBL" id="JBBNAE010000002">
    <property type="protein sequence ID" value="KAK9144386.1"/>
    <property type="molecule type" value="Genomic_DNA"/>
</dbReference>
<keyword evidence="4" id="KW-0158">Chromosome</keyword>
<keyword evidence="16" id="KW-1185">Reference proteome</keyword>
<reference evidence="15 16" key="1">
    <citation type="submission" date="2024-01" db="EMBL/GenBank/DDBJ databases">
        <title>Genome assemblies of Stephania.</title>
        <authorList>
            <person name="Yang L."/>
        </authorList>
    </citation>
    <scope>NUCLEOTIDE SEQUENCE [LARGE SCALE GENOMIC DNA]</scope>
    <source>
        <strain evidence="15">QJT</strain>
        <tissue evidence="15">Leaf</tissue>
    </source>
</reference>
<dbReference type="SUPFAM" id="SSF52540">
    <property type="entry name" value="P-loop containing nucleoside triphosphate hydrolases"/>
    <property type="match status" value="1"/>
</dbReference>
<evidence type="ECO:0000256" key="10">
    <source>
        <dbReference type="ARBA" id="ARBA00023204"/>
    </source>
</evidence>
<dbReference type="PANTHER" id="PTHR19306:SF6">
    <property type="entry name" value="STRUCTURAL MAINTENANCE OF CHROMOSOMES PROTEIN 6"/>
    <property type="match status" value="1"/>
</dbReference>
<dbReference type="GO" id="GO:0003697">
    <property type="term" value="F:single-stranded DNA binding"/>
    <property type="evidence" value="ECO:0007669"/>
    <property type="project" value="TreeGrafter"/>
</dbReference>
<keyword evidence="9" id="KW-0233">DNA recombination</keyword>
<evidence type="ECO:0000256" key="7">
    <source>
        <dbReference type="ARBA" id="ARBA00022840"/>
    </source>
</evidence>
<dbReference type="InterPro" id="IPR038729">
    <property type="entry name" value="Rad50/SbcC_AAA"/>
</dbReference>
<organism evidence="15 16">
    <name type="scientific">Stephania japonica</name>
    <dbReference type="NCBI Taxonomy" id="461633"/>
    <lineage>
        <taxon>Eukaryota</taxon>
        <taxon>Viridiplantae</taxon>
        <taxon>Streptophyta</taxon>
        <taxon>Embryophyta</taxon>
        <taxon>Tracheophyta</taxon>
        <taxon>Spermatophyta</taxon>
        <taxon>Magnoliopsida</taxon>
        <taxon>Ranunculales</taxon>
        <taxon>Menispermaceae</taxon>
        <taxon>Menispermoideae</taxon>
        <taxon>Cissampelideae</taxon>
        <taxon>Stephania</taxon>
    </lineage>
</organism>
<gene>
    <name evidence="15" type="ORF">Sjap_004289</name>
</gene>
<evidence type="ECO:0000256" key="3">
    <source>
        <dbReference type="ARBA" id="ARBA00006793"/>
    </source>
</evidence>
<keyword evidence="8 12" id="KW-0175">Coiled coil</keyword>
<evidence type="ECO:0000313" key="15">
    <source>
        <dbReference type="EMBL" id="KAK9144386.1"/>
    </source>
</evidence>
<dbReference type="Proteomes" id="UP001417504">
    <property type="component" value="Unassembled WGS sequence"/>
</dbReference>
<keyword evidence="6" id="KW-0227">DNA damage</keyword>
<evidence type="ECO:0000256" key="2">
    <source>
        <dbReference type="ARBA" id="ARBA00004286"/>
    </source>
</evidence>
<accession>A0AAP0PKS8</accession>
<name>A0AAP0PKS8_9MAGN</name>
<feature type="region of interest" description="Disordered" evidence="13">
    <location>
        <begin position="579"/>
        <end position="603"/>
    </location>
</feature>
<evidence type="ECO:0000256" key="8">
    <source>
        <dbReference type="ARBA" id="ARBA00023054"/>
    </source>
</evidence>
<dbReference type="PANTHER" id="PTHR19306">
    <property type="entry name" value="STRUCTURAL MAINTENANCE OF CHROMOSOMES 5,6 SMC5, SMC6"/>
    <property type="match status" value="1"/>
</dbReference>
<dbReference type="GO" id="GO:0035861">
    <property type="term" value="C:site of double-strand break"/>
    <property type="evidence" value="ECO:0007669"/>
    <property type="project" value="TreeGrafter"/>
</dbReference>
<evidence type="ECO:0000256" key="6">
    <source>
        <dbReference type="ARBA" id="ARBA00022763"/>
    </source>
</evidence>
<dbReference type="GO" id="GO:0005634">
    <property type="term" value="C:nucleus"/>
    <property type="evidence" value="ECO:0007669"/>
    <property type="project" value="UniProtKB-SubCell"/>
</dbReference>
<comment type="caution">
    <text evidence="15">The sequence shown here is derived from an EMBL/GenBank/DDBJ whole genome shotgun (WGS) entry which is preliminary data.</text>
</comment>
<keyword evidence="10" id="KW-0234">DNA repair</keyword>